<feature type="transmembrane region" description="Helical" evidence="5">
    <location>
        <begin position="12"/>
        <end position="30"/>
    </location>
</feature>
<protein>
    <recommendedName>
        <fullName evidence="8">DUF4870 domain-containing protein</fullName>
    </recommendedName>
</protein>
<organism evidence="6 7">
    <name type="scientific">Isoptericola cucumis</name>
    <dbReference type="NCBI Taxonomy" id="1776856"/>
    <lineage>
        <taxon>Bacteria</taxon>
        <taxon>Bacillati</taxon>
        <taxon>Actinomycetota</taxon>
        <taxon>Actinomycetes</taxon>
        <taxon>Micrococcales</taxon>
        <taxon>Promicromonosporaceae</taxon>
        <taxon>Isoptericola</taxon>
    </lineage>
</organism>
<dbReference type="Pfam" id="PF09685">
    <property type="entry name" value="MamF_MmsF"/>
    <property type="match status" value="1"/>
</dbReference>
<dbReference type="Proteomes" id="UP000632535">
    <property type="component" value="Unassembled WGS sequence"/>
</dbReference>
<sequence>MVAHLGPPVLSLLSFGVLGFLTPLVVWLVFRDRSGFVGDQAKESLNFQITLLIGYAISWILMLVLIGFVLWGVVAVCSIVFGILAAVAVNRFEAYRYPINIRVIS</sequence>
<comment type="subcellular location">
    <subcellularLocation>
        <location evidence="1">Membrane</location>
        <topology evidence="1">Multi-pass membrane protein</topology>
    </subcellularLocation>
</comment>
<evidence type="ECO:0000256" key="4">
    <source>
        <dbReference type="ARBA" id="ARBA00023136"/>
    </source>
</evidence>
<dbReference type="EMBL" id="BMDG01000003">
    <property type="protein sequence ID" value="GGI06477.1"/>
    <property type="molecule type" value="Genomic_DNA"/>
</dbReference>
<keyword evidence="2 5" id="KW-0812">Transmembrane</keyword>
<keyword evidence="4 5" id="KW-0472">Membrane</keyword>
<name>A0ABQ2B2W5_9MICO</name>
<evidence type="ECO:0000313" key="6">
    <source>
        <dbReference type="EMBL" id="GGI06477.1"/>
    </source>
</evidence>
<dbReference type="InterPro" id="IPR019109">
    <property type="entry name" value="MamF_MmsF"/>
</dbReference>
<evidence type="ECO:0000256" key="2">
    <source>
        <dbReference type="ARBA" id="ARBA00022692"/>
    </source>
</evidence>
<evidence type="ECO:0008006" key="8">
    <source>
        <dbReference type="Google" id="ProtNLM"/>
    </source>
</evidence>
<accession>A0ABQ2B2W5</accession>
<comment type="caution">
    <text evidence="6">The sequence shown here is derived from an EMBL/GenBank/DDBJ whole genome shotgun (WGS) entry which is preliminary data.</text>
</comment>
<feature type="transmembrane region" description="Helical" evidence="5">
    <location>
        <begin position="45"/>
        <end position="62"/>
    </location>
</feature>
<evidence type="ECO:0000256" key="3">
    <source>
        <dbReference type="ARBA" id="ARBA00022989"/>
    </source>
</evidence>
<keyword evidence="7" id="KW-1185">Reference proteome</keyword>
<feature type="transmembrane region" description="Helical" evidence="5">
    <location>
        <begin position="68"/>
        <end position="89"/>
    </location>
</feature>
<evidence type="ECO:0000313" key="7">
    <source>
        <dbReference type="Proteomes" id="UP000632535"/>
    </source>
</evidence>
<evidence type="ECO:0000256" key="5">
    <source>
        <dbReference type="SAM" id="Phobius"/>
    </source>
</evidence>
<evidence type="ECO:0000256" key="1">
    <source>
        <dbReference type="ARBA" id="ARBA00004141"/>
    </source>
</evidence>
<gene>
    <name evidence="6" type="ORF">GCM10007368_11360</name>
</gene>
<keyword evidence="3 5" id="KW-1133">Transmembrane helix</keyword>
<proteinExistence type="predicted"/>
<reference evidence="7" key="1">
    <citation type="journal article" date="2019" name="Int. J. Syst. Evol. Microbiol.">
        <title>The Global Catalogue of Microorganisms (GCM) 10K type strain sequencing project: providing services to taxonomists for standard genome sequencing and annotation.</title>
        <authorList>
            <consortium name="The Broad Institute Genomics Platform"/>
            <consortium name="The Broad Institute Genome Sequencing Center for Infectious Disease"/>
            <person name="Wu L."/>
            <person name="Ma J."/>
        </authorList>
    </citation>
    <scope>NUCLEOTIDE SEQUENCE [LARGE SCALE GENOMIC DNA]</scope>
    <source>
        <strain evidence="7">CCM 8653</strain>
    </source>
</reference>